<feature type="non-terminal residue" evidence="2">
    <location>
        <position position="165"/>
    </location>
</feature>
<dbReference type="EMBL" id="CADCWE010000273">
    <property type="protein sequence ID" value="CAA9567130.1"/>
    <property type="molecule type" value="Genomic_DNA"/>
</dbReference>
<organism evidence="2">
    <name type="scientific">uncultured Thermomicrobiales bacterium</name>
    <dbReference type="NCBI Taxonomy" id="1645740"/>
    <lineage>
        <taxon>Bacteria</taxon>
        <taxon>Pseudomonadati</taxon>
        <taxon>Thermomicrobiota</taxon>
        <taxon>Thermomicrobia</taxon>
        <taxon>Thermomicrobiales</taxon>
        <taxon>environmental samples</taxon>
    </lineage>
</organism>
<feature type="compositionally biased region" description="Basic residues" evidence="1">
    <location>
        <begin position="83"/>
        <end position="107"/>
    </location>
</feature>
<feature type="compositionally biased region" description="Basic residues" evidence="1">
    <location>
        <begin position="52"/>
        <end position="61"/>
    </location>
</feature>
<reference evidence="2" key="1">
    <citation type="submission" date="2020-02" db="EMBL/GenBank/DDBJ databases">
        <authorList>
            <person name="Meier V. D."/>
        </authorList>
    </citation>
    <scope>NUCLEOTIDE SEQUENCE</scope>
    <source>
        <strain evidence="2">AVDCRST_MAG73</strain>
    </source>
</reference>
<dbReference type="AlphaFoldDB" id="A0A6J4V316"/>
<evidence type="ECO:0000313" key="2">
    <source>
        <dbReference type="EMBL" id="CAA9567130.1"/>
    </source>
</evidence>
<sequence>DHGGDLGASGSTARDDRGGGARGQPGRPRRHGPDRRPAAPGVRRRAADARRPLRRPRRRPQHPGPGRERRRNRRGRSPDPKCRRCPPHRSPNHLGRHPRRLARPGHRRGGDGCSPRRRRADRDPPGHPQRPDPRPRLLPPPRLRPGGGPLRGAGDRAPEDGAAGL</sequence>
<feature type="region of interest" description="Disordered" evidence="1">
    <location>
        <begin position="1"/>
        <end position="165"/>
    </location>
</feature>
<keyword evidence="2" id="KW-0808">Transferase</keyword>
<proteinExistence type="predicted"/>
<feature type="non-terminal residue" evidence="2">
    <location>
        <position position="1"/>
    </location>
</feature>
<gene>
    <name evidence="2" type="ORF">AVDCRST_MAG73-4278</name>
</gene>
<feature type="compositionally biased region" description="Basic and acidic residues" evidence="1">
    <location>
        <begin position="120"/>
        <end position="135"/>
    </location>
</feature>
<protein>
    <submittedName>
        <fullName evidence="2">GNAT family acetyltransferase YjcF</fullName>
    </submittedName>
</protein>
<dbReference type="GO" id="GO:0016740">
    <property type="term" value="F:transferase activity"/>
    <property type="evidence" value="ECO:0007669"/>
    <property type="project" value="UniProtKB-KW"/>
</dbReference>
<accession>A0A6J4V316</accession>
<evidence type="ECO:0000256" key="1">
    <source>
        <dbReference type="SAM" id="MobiDB-lite"/>
    </source>
</evidence>
<name>A0A6J4V316_9BACT</name>